<dbReference type="VEuPathDB" id="FungiDB:BO70DRAFT_430163"/>
<feature type="signal peptide" evidence="2">
    <location>
        <begin position="1"/>
        <end position="19"/>
    </location>
</feature>
<keyword evidence="4" id="KW-1185">Reference proteome</keyword>
<evidence type="ECO:0000313" key="4">
    <source>
        <dbReference type="Proteomes" id="UP000247233"/>
    </source>
</evidence>
<name>A0A317VWU4_9EURO</name>
<evidence type="ECO:0000256" key="1">
    <source>
        <dbReference type="SAM" id="MobiDB-lite"/>
    </source>
</evidence>
<dbReference type="EMBL" id="MSFL01000017">
    <property type="protein sequence ID" value="PWY78245.1"/>
    <property type="molecule type" value="Genomic_DNA"/>
</dbReference>
<accession>A0A317VWU4</accession>
<dbReference type="AlphaFoldDB" id="A0A317VWU4"/>
<evidence type="ECO:0000256" key="2">
    <source>
        <dbReference type="SAM" id="SignalP"/>
    </source>
</evidence>
<comment type="caution">
    <text evidence="3">The sequence shown here is derived from an EMBL/GenBank/DDBJ whole genome shotgun (WGS) entry which is preliminary data.</text>
</comment>
<protein>
    <submittedName>
        <fullName evidence="3">Uncharacterized protein</fullName>
    </submittedName>
</protein>
<sequence>MHSKFLVLSFLAMIGFGLAAPTRQPEHGTVPTLVNVDAHQDQIYDHDDFSHPGSQDANTDRLINAPVKPAK</sequence>
<gene>
    <name evidence="3" type="ORF">BO70DRAFT_430163</name>
</gene>
<feature type="chain" id="PRO_5016408242" evidence="2">
    <location>
        <begin position="20"/>
        <end position="71"/>
    </location>
</feature>
<keyword evidence="2" id="KW-0732">Signal</keyword>
<organism evidence="3 4">
    <name type="scientific">Aspergillus heteromorphus CBS 117.55</name>
    <dbReference type="NCBI Taxonomy" id="1448321"/>
    <lineage>
        <taxon>Eukaryota</taxon>
        <taxon>Fungi</taxon>
        <taxon>Dikarya</taxon>
        <taxon>Ascomycota</taxon>
        <taxon>Pezizomycotina</taxon>
        <taxon>Eurotiomycetes</taxon>
        <taxon>Eurotiomycetidae</taxon>
        <taxon>Eurotiales</taxon>
        <taxon>Aspergillaceae</taxon>
        <taxon>Aspergillus</taxon>
        <taxon>Aspergillus subgen. Circumdati</taxon>
    </lineage>
</organism>
<dbReference type="Proteomes" id="UP000247233">
    <property type="component" value="Unassembled WGS sequence"/>
</dbReference>
<proteinExistence type="predicted"/>
<evidence type="ECO:0000313" key="3">
    <source>
        <dbReference type="EMBL" id="PWY78245.1"/>
    </source>
</evidence>
<dbReference type="RefSeq" id="XP_025398186.1">
    <property type="nucleotide sequence ID" value="XM_025548137.1"/>
</dbReference>
<dbReference type="GeneID" id="37070374"/>
<feature type="region of interest" description="Disordered" evidence="1">
    <location>
        <begin position="46"/>
        <end position="71"/>
    </location>
</feature>
<reference evidence="3 4" key="1">
    <citation type="submission" date="2016-12" db="EMBL/GenBank/DDBJ databases">
        <title>The genomes of Aspergillus section Nigri reveals drivers in fungal speciation.</title>
        <authorList>
            <consortium name="DOE Joint Genome Institute"/>
            <person name="Vesth T.C."/>
            <person name="Nybo J."/>
            <person name="Theobald S."/>
            <person name="Brandl J."/>
            <person name="Frisvad J.C."/>
            <person name="Nielsen K.F."/>
            <person name="Lyhne E.K."/>
            <person name="Kogle M.E."/>
            <person name="Kuo A."/>
            <person name="Riley R."/>
            <person name="Clum A."/>
            <person name="Nolan M."/>
            <person name="Lipzen A."/>
            <person name="Salamov A."/>
            <person name="Henrissat B."/>
            <person name="Wiebenga A."/>
            <person name="De Vries R.P."/>
            <person name="Grigoriev I.V."/>
            <person name="Mortensen U.H."/>
            <person name="Andersen M.R."/>
            <person name="Baker S.E."/>
        </authorList>
    </citation>
    <scope>NUCLEOTIDE SEQUENCE [LARGE SCALE GENOMIC DNA]</scope>
    <source>
        <strain evidence="3 4">CBS 117.55</strain>
    </source>
</reference>